<evidence type="ECO:0000313" key="2">
    <source>
        <dbReference type="EnsemblPlants" id="Solyc04g072680.2.1"/>
    </source>
</evidence>
<dbReference type="InParanoid" id="A0A3Q7GZU1"/>
<dbReference type="InterPro" id="IPR036361">
    <property type="entry name" value="SAP_dom_sf"/>
</dbReference>
<dbReference type="PANTHER" id="PTHR47031">
    <property type="entry name" value="SAP DNA-BINDING DOMAIN-CONTAINING PROTEIN"/>
    <property type="match status" value="1"/>
</dbReference>
<dbReference type="PANTHER" id="PTHR47031:SF11">
    <property type="entry name" value="SAP DOMAIN CONTAINING PROTEIN"/>
    <property type="match status" value="1"/>
</dbReference>
<reference evidence="2" key="2">
    <citation type="submission" date="2019-01" db="UniProtKB">
        <authorList>
            <consortium name="EnsemblPlants"/>
        </authorList>
    </citation>
    <scope>IDENTIFICATION</scope>
    <source>
        <strain evidence="2">cv. Heinz 1706</strain>
    </source>
</reference>
<sequence>MHFLTDSEVHGLKRKMGSIVIMLESLFICDVPALREELKRRNLLTKVLKDDLVNRLNNIIHRERGEPEVEESTEINPDVLECNNKSMGHPQNKVIKGLIVILILLTPPKTWIRLQLGVPMTFLGQKMESSNKDLSDVGSIYPLDEQMPNEMQGDVGEIVDDKSLEPSLSPKKVEVSAEDKHCIAASSDDRKGMETLPSNNENDWSLPFIKLVIPDLMCDVSVHAVLSKISEVVDDQNMEKINLDQSSVDDSMKEDVVETKHVAFDHISNENDKTEESITGMTQDPKVVRNGSSDATQQDNPSENVESPQKTKYRFLELLEKGTFQGYEIKEPAKRQCKWNTENLCTAKPQNLSIALSENLVLTIPVKPIFARTDSTVSKDAPKEPWCSSVEEAIENRNAIYNLQWPPKEGRLLVANFVDPQQVPGQWLLQRLQ</sequence>
<feature type="region of interest" description="Disordered" evidence="1">
    <location>
        <begin position="266"/>
        <end position="310"/>
    </location>
</feature>
<dbReference type="Gramene" id="Solyc04g072680.2.1">
    <property type="protein sequence ID" value="Solyc04g072680.2.1"/>
    <property type="gene ID" value="Solyc04g072680.2"/>
</dbReference>
<dbReference type="Proteomes" id="UP000004994">
    <property type="component" value="Chromosome 4"/>
</dbReference>
<feature type="compositionally biased region" description="Basic and acidic residues" evidence="1">
    <location>
        <begin position="266"/>
        <end position="276"/>
    </location>
</feature>
<evidence type="ECO:0000256" key="1">
    <source>
        <dbReference type="SAM" id="MobiDB-lite"/>
    </source>
</evidence>
<dbReference type="STRING" id="4081.A0A3Q7GZU1"/>
<dbReference type="PaxDb" id="4081-Solyc04g072680.1.1"/>
<reference evidence="2" key="1">
    <citation type="journal article" date="2012" name="Nature">
        <title>The tomato genome sequence provides insights into fleshy fruit evolution.</title>
        <authorList>
            <consortium name="Tomato Genome Consortium"/>
        </authorList>
    </citation>
    <scope>NUCLEOTIDE SEQUENCE [LARGE SCALE GENOMIC DNA]</scope>
    <source>
        <strain evidence="2">cv. Heinz 1706</strain>
    </source>
</reference>
<organism evidence="2">
    <name type="scientific">Solanum lycopersicum</name>
    <name type="common">Tomato</name>
    <name type="synonym">Lycopersicon esculentum</name>
    <dbReference type="NCBI Taxonomy" id="4081"/>
    <lineage>
        <taxon>Eukaryota</taxon>
        <taxon>Viridiplantae</taxon>
        <taxon>Streptophyta</taxon>
        <taxon>Embryophyta</taxon>
        <taxon>Tracheophyta</taxon>
        <taxon>Spermatophyta</taxon>
        <taxon>Magnoliopsida</taxon>
        <taxon>eudicotyledons</taxon>
        <taxon>Gunneridae</taxon>
        <taxon>Pentapetalae</taxon>
        <taxon>asterids</taxon>
        <taxon>lamiids</taxon>
        <taxon>Solanales</taxon>
        <taxon>Solanaceae</taxon>
        <taxon>Solanoideae</taxon>
        <taxon>Solaneae</taxon>
        <taxon>Solanum</taxon>
        <taxon>Solanum subgen. Lycopersicon</taxon>
    </lineage>
</organism>
<evidence type="ECO:0008006" key="4">
    <source>
        <dbReference type="Google" id="ProtNLM"/>
    </source>
</evidence>
<dbReference type="Gene3D" id="1.10.720.30">
    <property type="entry name" value="SAP domain"/>
    <property type="match status" value="1"/>
</dbReference>
<evidence type="ECO:0000313" key="3">
    <source>
        <dbReference type="Proteomes" id="UP000004994"/>
    </source>
</evidence>
<name>A0A3Q7GZU1_SOLLC</name>
<keyword evidence="3" id="KW-1185">Reference proteome</keyword>
<dbReference type="EnsemblPlants" id="Solyc04g072680.2.1">
    <property type="protein sequence ID" value="Solyc04g072680.2.1"/>
    <property type="gene ID" value="Solyc04g072680.2"/>
</dbReference>
<dbReference type="AlphaFoldDB" id="A0A3Q7GZU1"/>
<proteinExistence type="predicted"/>
<protein>
    <recommendedName>
        <fullName evidence="4">SAP domain-containing protein</fullName>
    </recommendedName>
</protein>
<feature type="compositionally biased region" description="Polar residues" evidence="1">
    <location>
        <begin position="290"/>
        <end position="310"/>
    </location>
</feature>
<accession>A0A3Q7GZU1</accession>